<sequence length="134" mass="14919">MNLVLVFFCNLCIVTILYETTATCTIYGSKEPGDELLHHEHVFRAPHGQVAQSYDVVFPKKGKRNEKVITAIVASDLSPRNNATTSIKSGGPGKNYVTVHLKALPRKFMNYIILIYGRISEANLDNLVKGRSKL</sequence>
<dbReference type="AlphaFoldDB" id="A0A6J2U6L6"/>
<gene>
    <name evidence="3" type="primary">LOC115631389</name>
</gene>
<dbReference type="Pfam" id="PF15868">
    <property type="entry name" value="MBF2"/>
    <property type="match status" value="1"/>
</dbReference>
<name>A0A6J2U6L6_DROLE</name>
<proteinExistence type="predicted"/>
<keyword evidence="1" id="KW-0732">Signal</keyword>
<dbReference type="Proteomes" id="UP000504634">
    <property type="component" value="Unplaced"/>
</dbReference>
<protein>
    <submittedName>
        <fullName evidence="3">Uncharacterized protein LOC115631389</fullName>
    </submittedName>
</protein>
<evidence type="ECO:0000313" key="3">
    <source>
        <dbReference type="RefSeq" id="XP_030383974.1"/>
    </source>
</evidence>
<dbReference type="OrthoDB" id="8192785at2759"/>
<accession>A0A6J2U6L6</accession>
<dbReference type="RefSeq" id="XP_030383974.1">
    <property type="nucleotide sequence ID" value="XM_030528114.1"/>
</dbReference>
<keyword evidence="2" id="KW-1185">Reference proteome</keyword>
<dbReference type="InterPro" id="IPR031734">
    <property type="entry name" value="MBF2"/>
</dbReference>
<evidence type="ECO:0000256" key="1">
    <source>
        <dbReference type="SAM" id="SignalP"/>
    </source>
</evidence>
<dbReference type="PANTHER" id="PTHR37685">
    <property type="entry name" value="GEO11136P1-RELATED"/>
    <property type="match status" value="1"/>
</dbReference>
<feature type="chain" id="PRO_5026829434" evidence="1">
    <location>
        <begin position="23"/>
        <end position="134"/>
    </location>
</feature>
<dbReference type="GeneID" id="115631389"/>
<evidence type="ECO:0000313" key="2">
    <source>
        <dbReference type="Proteomes" id="UP000504634"/>
    </source>
</evidence>
<feature type="signal peptide" evidence="1">
    <location>
        <begin position="1"/>
        <end position="22"/>
    </location>
</feature>
<dbReference type="PANTHER" id="PTHR37685:SF1">
    <property type="entry name" value="GEO11136P1-RELATED"/>
    <property type="match status" value="1"/>
</dbReference>
<reference evidence="3" key="1">
    <citation type="submission" date="2025-08" db="UniProtKB">
        <authorList>
            <consortium name="RefSeq"/>
        </authorList>
    </citation>
    <scope>IDENTIFICATION</scope>
    <source>
        <strain evidence="3">11010-0011.00</strain>
        <tissue evidence="3">Whole body</tissue>
    </source>
</reference>
<organism evidence="2 3">
    <name type="scientific">Drosophila lebanonensis</name>
    <name type="common">Fruit fly</name>
    <name type="synonym">Scaptodrosophila lebanonensis</name>
    <dbReference type="NCBI Taxonomy" id="7225"/>
    <lineage>
        <taxon>Eukaryota</taxon>
        <taxon>Metazoa</taxon>
        <taxon>Ecdysozoa</taxon>
        <taxon>Arthropoda</taxon>
        <taxon>Hexapoda</taxon>
        <taxon>Insecta</taxon>
        <taxon>Pterygota</taxon>
        <taxon>Neoptera</taxon>
        <taxon>Endopterygota</taxon>
        <taxon>Diptera</taxon>
        <taxon>Brachycera</taxon>
        <taxon>Muscomorpha</taxon>
        <taxon>Ephydroidea</taxon>
        <taxon>Drosophilidae</taxon>
        <taxon>Scaptodrosophila</taxon>
    </lineage>
</organism>